<organism evidence="3 4">
    <name type="scientific">Linderina pennispora</name>
    <dbReference type="NCBI Taxonomy" id="61395"/>
    <lineage>
        <taxon>Eukaryota</taxon>
        <taxon>Fungi</taxon>
        <taxon>Fungi incertae sedis</taxon>
        <taxon>Zoopagomycota</taxon>
        <taxon>Kickxellomycotina</taxon>
        <taxon>Kickxellomycetes</taxon>
        <taxon>Kickxellales</taxon>
        <taxon>Kickxellaceae</taxon>
        <taxon>Linderina</taxon>
    </lineage>
</organism>
<sequence length="351" mass="38720">MSPQPGPPTLYVPVVPLHDKYLPAQRLLEQYPGLRYRRFLEAPVRVDARDSHSLPLGPHGRPLCRWCGLETSGQPFCAGTQCRHEYTVRRDGQYVRKQLYQRDRGICDQCTVDTFQMLKQANSCTGLAQRRRLVRQWKSEQNAEWGNKMRKPLNSMQEQFLPGMFWEAAHIVDVQEGGGVCGLEGFRTLCAPCHFEETSARHRALLKNIQHRCPTCGDLPLARPLRVRAKSSPSLCVEYARYEFGRASISADRRLPAACSRSDLTPRESPKESPAKAAARISDAVARVSASLACCRISAEKPRVPEPVSPESASPDSAAKGDSDAFATDSTTASSTTSTTSTSSGTAANGR</sequence>
<keyword evidence="4" id="KW-1185">Reference proteome</keyword>
<dbReference type="STRING" id="61395.A0A1Y1W0V5"/>
<feature type="region of interest" description="Disordered" evidence="2">
    <location>
        <begin position="301"/>
        <end position="351"/>
    </location>
</feature>
<keyword evidence="1" id="KW-0378">Hydrolase</keyword>
<dbReference type="Proteomes" id="UP000193922">
    <property type="component" value="Unassembled WGS sequence"/>
</dbReference>
<comment type="caution">
    <text evidence="3">The sequence shown here is derived from an EMBL/GenBank/DDBJ whole genome shotgun (WGS) entry which is preliminary data.</text>
</comment>
<dbReference type="GO" id="GO:0031297">
    <property type="term" value="P:replication fork processing"/>
    <property type="evidence" value="ECO:0007669"/>
    <property type="project" value="TreeGrafter"/>
</dbReference>
<dbReference type="RefSeq" id="XP_040741091.1">
    <property type="nucleotide sequence ID" value="XM_040891789.1"/>
</dbReference>
<reference evidence="3 4" key="1">
    <citation type="submission" date="2016-07" db="EMBL/GenBank/DDBJ databases">
        <title>Pervasive Adenine N6-methylation of Active Genes in Fungi.</title>
        <authorList>
            <consortium name="DOE Joint Genome Institute"/>
            <person name="Mondo S.J."/>
            <person name="Dannebaum R.O."/>
            <person name="Kuo R.C."/>
            <person name="Labutti K."/>
            <person name="Haridas S."/>
            <person name="Kuo A."/>
            <person name="Salamov A."/>
            <person name="Ahrendt S.R."/>
            <person name="Lipzen A."/>
            <person name="Sullivan W."/>
            <person name="Andreopoulos W.B."/>
            <person name="Clum A."/>
            <person name="Lindquist E."/>
            <person name="Daum C."/>
            <person name="Ramamoorthy G.K."/>
            <person name="Gryganskyi A."/>
            <person name="Culley D."/>
            <person name="Magnuson J.K."/>
            <person name="James T.Y."/>
            <person name="O'Malley M.A."/>
            <person name="Stajich J.E."/>
            <person name="Spatafora J.W."/>
            <person name="Visel A."/>
            <person name="Grigoriev I.V."/>
        </authorList>
    </citation>
    <scope>NUCLEOTIDE SEQUENCE [LARGE SCALE GENOMIC DNA]</scope>
    <source>
        <strain evidence="3 4">ATCC 12442</strain>
    </source>
</reference>
<accession>A0A1Y1W0V5</accession>
<evidence type="ECO:0000313" key="4">
    <source>
        <dbReference type="Proteomes" id="UP000193922"/>
    </source>
</evidence>
<dbReference type="GO" id="GO:0043596">
    <property type="term" value="C:nuclear replication fork"/>
    <property type="evidence" value="ECO:0007669"/>
    <property type="project" value="TreeGrafter"/>
</dbReference>
<proteinExistence type="predicted"/>
<name>A0A1Y1W0V5_9FUNG</name>
<dbReference type="GO" id="GO:0016787">
    <property type="term" value="F:hydrolase activity"/>
    <property type="evidence" value="ECO:0007669"/>
    <property type="project" value="UniProtKB-KW"/>
</dbReference>
<dbReference type="AlphaFoldDB" id="A0A1Y1W0V5"/>
<evidence type="ECO:0000256" key="1">
    <source>
        <dbReference type="ARBA" id="ARBA00022801"/>
    </source>
</evidence>
<dbReference type="EMBL" id="MCFD01000013">
    <property type="protein sequence ID" value="ORX67169.1"/>
    <property type="molecule type" value="Genomic_DNA"/>
</dbReference>
<dbReference type="PANTHER" id="PTHR45766:SF6">
    <property type="entry name" value="SWI_SNF-RELATED MATRIX-ASSOCIATED ACTIN-DEPENDENT REGULATOR OF CHROMATIN SUBFAMILY A-LIKE PROTEIN 1"/>
    <property type="match status" value="1"/>
</dbReference>
<dbReference type="PANTHER" id="PTHR45766">
    <property type="entry name" value="DNA ANNEALING HELICASE AND ENDONUCLEASE ZRANB3 FAMILY MEMBER"/>
    <property type="match status" value="1"/>
</dbReference>
<evidence type="ECO:0000313" key="3">
    <source>
        <dbReference type="EMBL" id="ORX67169.1"/>
    </source>
</evidence>
<feature type="compositionally biased region" description="Low complexity" evidence="2">
    <location>
        <begin position="309"/>
        <end position="351"/>
    </location>
</feature>
<dbReference type="GeneID" id="63808437"/>
<protein>
    <submittedName>
        <fullName evidence="3">Uncharacterized protein</fullName>
    </submittedName>
</protein>
<evidence type="ECO:0000256" key="2">
    <source>
        <dbReference type="SAM" id="MobiDB-lite"/>
    </source>
</evidence>
<gene>
    <name evidence="3" type="ORF">DL89DRAFT_53940</name>
</gene>
<dbReference type="GO" id="GO:0006281">
    <property type="term" value="P:DNA repair"/>
    <property type="evidence" value="ECO:0007669"/>
    <property type="project" value="TreeGrafter"/>
</dbReference>
<dbReference type="OrthoDB" id="2801544at2759"/>